<keyword evidence="2" id="KW-0812">Transmembrane</keyword>
<evidence type="ECO:0000313" key="4">
    <source>
        <dbReference type="Proteomes" id="UP000231152"/>
    </source>
</evidence>
<feature type="transmembrane region" description="Helical" evidence="2">
    <location>
        <begin position="415"/>
        <end position="436"/>
    </location>
</feature>
<feature type="transmembrane region" description="Helical" evidence="2">
    <location>
        <begin position="442"/>
        <end position="465"/>
    </location>
</feature>
<proteinExistence type="predicted"/>
<feature type="region of interest" description="Disordered" evidence="1">
    <location>
        <begin position="1"/>
        <end position="20"/>
    </location>
</feature>
<keyword evidence="2" id="KW-1133">Transmembrane helix</keyword>
<feature type="compositionally biased region" description="Basic and acidic residues" evidence="1">
    <location>
        <begin position="8"/>
        <end position="20"/>
    </location>
</feature>
<evidence type="ECO:0000313" key="3">
    <source>
        <dbReference type="EMBL" id="PJE75672.1"/>
    </source>
</evidence>
<evidence type="ECO:0000256" key="2">
    <source>
        <dbReference type="SAM" id="Phobius"/>
    </source>
</evidence>
<protein>
    <submittedName>
        <fullName evidence="3">Uncharacterized protein</fullName>
    </submittedName>
</protein>
<comment type="caution">
    <text evidence="3">The sequence shown here is derived from an EMBL/GenBank/DDBJ whole genome shotgun (WGS) entry which is preliminary data.</text>
</comment>
<reference evidence="3 4" key="1">
    <citation type="submission" date="2017-09" db="EMBL/GenBank/DDBJ databases">
        <title>Depth-based differentiation of microbial function through sediment-hosted aquifers and enrichment of novel symbionts in the deep terrestrial subsurface.</title>
        <authorList>
            <person name="Probst A.J."/>
            <person name="Ladd B."/>
            <person name="Jarett J.K."/>
            <person name="Geller-Mcgrath D.E."/>
            <person name="Sieber C.M."/>
            <person name="Emerson J.B."/>
            <person name="Anantharaman K."/>
            <person name="Thomas B.C."/>
            <person name="Malmstrom R."/>
            <person name="Stieglmeier M."/>
            <person name="Klingl A."/>
            <person name="Woyke T."/>
            <person name="Ryan C.M."/>
            <person name="Banfield J.F."/>
        </authorList>
    </citation>
    <scope>NUCLEOTIDE SEQUENCE [LARGE SCALE GENOMIC DNA]</scope>
    <source>
        <strain evidence="3">CG10_big_fil_rev_8_21_14_0_10_48_11</strain>
    </source>
</reference>
<name>A0A2M8LDZ2_9BACT</name>
<accession>A0A2M8LDZ2</accession>
<sequence>MPISAFTKKGETPNEEPFSDRQLARPVQDFIQTLRQGKAPYEVTEGEPVIHVSSAVSHAAHFYERLRYSVDYHEEHLLRRHAFQRILRRRFSSGEINGSARSLLVEFVHAQYLKNDAVSESVIPRVQIILDRYASLFAVINQTPINNCAEILQWLTGVAAAELDAFLVPTPEEEALVNLVRASLDRDRPLAAWRLSDEDRATLEYVAAYRALFSLDLPKIRFLLLRRRMKNWHQFSPADAERIVPELLHHHKEIERAITHPASDRFYRALRRRSLIFHALYDVIKDDLSSAELLLSDTNRFETTVREICTRYYRAARGRLYTSALRAIIYIFLTKILVALLLEAPIEALLYGAIATTPLITNLSFPPILMFLLTLTMRFPQEKNTEVVLRLSETIKYGGAGRIFPELRAPRRASAVSTGALTFIYSIAFALTFGFITATLSTFGFTLVGVLFFLFFLSIVSFFALRIRQPVRDLFVERRRDTFLTSLVDLLSLPILKVGRWIALTSSRFNVFLYFFDYFLEAPIKAFLLVSEDVLGFFREKREDIV</sequence>
<organism evidence="3 4">
    <name type="scientific">Candidatus Uhrbacteria bacterium CG10_big_fil_rev_8_21_14_0_10_48_11</name>
    <dbReference type="NCBI Taxonomy" id="1975037"/>
    <lineage>
        <taxon>Bacteria</taxon>
        <taxon>Candidatus Uhriibacteriota</taxon>
    </lineage>
</organism>
<dbReference type="Proteomes" id="UP000231152">
    <property type="component" value="Unassembled WGS sequence"/>
</dbReference>
<gene>
    <name evidence="3" type="ORF">COV04_03675</name>
</gene>
<dbReference type="AlphaFoldDB" id="A0A2M8LDZ2"/>
<feature type="transmembrane region" description="Helical" evidence="2">
    <location>
        <begin position="348"/>
        <end position="373"/>
    </location>
</feature>
<dbReference type="EMBL" id="PFET01000012">
    <property type="protein sequence ID" value="PJE75672.1"/>
    <property type="molecule type" value="Genomic_DNA"/>
</dbReference>
<feature type="transmembrane region" description="Helical" evidence="2">
    <location>
        <begin position="320"/>
        <end position="342"/>
    </location>
</feature>
<evidence type="ECO:0000256" key="1">
    <source>
        <dbReference type="SAM" id="MobiDB-lite"/>
    </source>
</evidence>
<keyword evidence="2" id="KW-0472">Membrane</keyword>